<dbReference type="GO" id="GO:0005524">
    <property type="term" value="F:ATP binding"/>
    <property type="evidence" value="ECO:0007669"/>
    <property type="project" value="InterPro"/>
</dbReference>
<dbReference type="GO" id="GO:0007165">
    <property type="term" value="P:signal transduction"/>
    <property type="evidence" value="ECO:0007669"/>
    <property type="project" value="TreeGrafter"/>
</dbReference>
<dbReference type="Pfam" id="PF00069">
    <property type="entry name" value="Pkinase"/>
    <property type="match status" value="1"/>
</dbReference>
<feature type="domain" description="Protein kinase" evidence="1">
    <location>
        <begin position="134"/>
        <end position="429"/>
    </location>
</feature>
<dbReference type="InterPro" id="IPR050167">
    <property type="entry name" value="Ser_Thr_protein_kinase"/>
</dbReference>
<dbReference type="InterPro" id="IPR000719">
    <property type="entry name" value="Prot_kinase_dom"/>
</dbReference>
<dbReference type="SMART" id="SM00220">
    <property type="entry name" value="S_TKc"/>
    <property type="match status" value="1"/>
</dbReference>
<dbReference type="SUPFAM" id="SSF56112">
    <property type="entry name" value="Protein kinase-like (PK-like)"/>
    <property type="match status" value="1"/>
</dbReference>
<protein>
    <recommendedName>
        <fullName evidence="1">Protein kinase domain-containing protein</fullName>
    </recommendedName>
</protein>
<dbReference type="PANTHER" id="PTHR23257">
    <property type="entry name" value="SERINE-THREONINE PROTEIN KINASE"/>
    <property type="match status" value="1"/>
</dbReference>
<proteinExistence type="predicted"/>
<name>A0A8T0GHB5_CERPU</name>
<dbReference type="InterPro" id="IPR011009">
    <property type="entry name" value="Kinase-like_dom_sf"/>
</dbReference>
<dbReference type="InterPro" id="IPR008271">
    <property type="entry name" value="Ser/Thr_kinase_AS"/>
</dbReference>
<accession>A0A8T0GHB5</accession>
<sequence length="469" mass="53466">MAGTSGCSRQLKRLKLSDGSSCAMGASDESEYVTASASQVNHATMASSFVSAEGKSIADSEKSGPSMSVEEQIEKSKSHWSLLTDYSSDEDGEVAEVSNVQEFRALQMHPIWGGFFHTFGYEFDNGRFVRVGELVMGKKFAEGGQAEIYDVQITWNNPKDDSKGLEWVLKVFRKGTFLKHLKSKLPEGLLQHSMEVLNNYNSATPEIFPLYCCSVQCGVLLEDGRFAFLMQKEHMDLRNLIEHSMELRSGLNGGPFPKEEWELMMYDVALGLDWLHSRNIVHRDLKASNVLVREFQGTWPKRSCYVADYECSIGVVGTGFFRAPEILQACEDGKISQRPEVFSRAADVYSYGMVCYEILTGKLPFEGHPLQHHRKKLTDKVVNEHLRPDVPEYVEDWAKVLLNWCWECEPTVRPTVDEILYVLVANSFLVGCLERYLIEKYGKNFRRHSFLVKNLDRNLMISFAKFFRW</sequence>
<dbReference type="GO" id="GO:0004672">
    <property type="term" value="F:protein kinase activity"/>
    <property type="evidence" value="ECO:0007669"/>
    <property type="project" value="InterPro"/>
</dbReference>
<evidence type="ECO:0000259" key="1">
    <source>
        <dbReference type="PROSITE" id="PS50011"/>
    </source>
</evidence>
<dbReference type="PANTHER" id="PTHR23257:SF969">
    <property type="entry name" value="INTEGRIN-LINKED PROTEIN KINASE"/>
    <property type="match status" value="1"/>
</dbReference>
<gene>
    <name evidence="2" type="ORF">KC19_10G050200</name>
</gene>
<dbReference type="AlphaFoldDB" id="A0A8T0GHB5"/>
<dbReference type="GO" id="GO:0005737">
    <property type="term" value="C:cytoplasm"/>
    <property type="evidence" value="ECO:0007669"/>
    <property type="project" value="TreeGrafter"/>
</dbReference>
<reference evidence="2" key="1">
    <citation type="submission" date="2020-06" db="EMBL/GenBank/DDBJ databases">
        <title>WGS assembly of Ceratodon purpureus strain R40.</title>
        <authorList>
            <person name="Carey S.B."/>
            <person name="Jenkins J."/>
            <person name="Shu S."/>
            <person name="Lovell J.T."/>
            <person name="Sreedasyam A."/>
            <person name="Maumus F."/>
            <person name="Tiley G.P."/>
            <person name="Fernandez-Pozo N."/>
            <person name="Barry K."/>
            <person name="Chen C."/>
            <person name="Wang M."/>
            <person name="Lipzen A."/>
            <person name="Daum C."/>
            <person name="Saski C.A."/>
            <person name="Payton A.C."/>
            <person name="Mcbreen J.C."/>
            <person name="Conrad R.E."/>
            <person name="Kollar L.M."/>
            <person name="Olsson S."/>
            <person name="Huttunen S."/>
            <person name="Landis J.B."/>
            <person name="Wickett N.J."/>
            <person name="Johnson M.G."/>
            <person name="Rensing S.A."/>
            <person name="Grimwood J."/>
            <person name="Schmutz J."/>
            <person name="Mcdaniel S.F."/>
        </authorList>
    </citation>
    <scope>NUCLEOTIDE SEQUENCE</scope>
    <source>
        <strain evidence="2">R40</strain>
    </source>
</reference>
<dbReference type="EMBL" id="CM026431">
    <property type="protein sequence ID" value="KAG0558741.1"/>
    <property type="molecule type" value="Genomic_DNA"/>
</dbReference>
<dbReference type="PROSITE" id="PS00108">
    <property type="entry name" value="PROTEIN_KINASE_ST"/>
    <property type="match status" value="1"/>
</dbReference>
<dbReference type="Gene3D" id="1.10.510.10">
    <property type="entry name" value="Transferase(Phosphotransferase) domain 1"/>
    <property type="match status" value="1"/>
</dbReference>
<keyword evidence="3" id="KW-1185">Reference proteome</keyword>
<evidence type="ECO:0000313" key="3">
    <source>
        <dbReference type="Proteomes" id="UP000822688"/>
    </source>
</evidence>
<dbReference type="Proteomes" id="UP000822688">
    <property type="component" value="Chromosome 10"/>
</dbReference>
<comment type="caution">
    <text evidence="2">The sequence shown here is derived from an EMBL/GenBank/DDBJ whole genome shotgun (WGS) entry which is preliminary data.</text>
</comment>
<evidence type="ECO:0000313" key="2">
    <source>
        <dbReference type="EMBL" id="KAG0558741.1"/>
    </source>
</evidence>
<dbReference type="PROSITE" id="PS50011">
    <property type="entry name" value="PROTEIN_KINASE_DOM"/>
    <property type="match status" value="1"/>
</dbReference>
<organism evidence="2 3">
    <name type="scientific">Ceratodon purpureus</name>
    <name type="common">Fire moss</name>
    <name type="synonym">Dicranum purpureum</name>
    <dbReference type="NCBI Taxonomy" id="3225"/>
    <lineage>
        <taxon>Eukaryota</taxon>
        <taxon>Viridiplantae</taxon>
        <taxon>Streptophyta</taxon>
        <taxon>Embryophyta</taxon>
        <taxon>Bryophyta</taxon>
        <taxon>Bryophytina</taxon>
        <taxon>Bryopsida</taxon>
        <taxon>Dicranidae</taxon>
        <taxon>Pseudoditrichales</taxon>
        <taxon>Ditrichaceae</taxon>
        <taxon>Ceratodon</taxon>
    </lineage>
</organism>